<reference evidence="2" key="1">
    <citation type="journal article" date="2012" name="MBio">
        <title>Comparative genome analysis of Trichophyton rubrum and related dermatophytes reveals candidate genes involved in infection.</title>
        <authorList>
            <person name="Martinez D.A."/>
            <person name="Oliver B.G."/>
            <person name="Graeser Y."/>
            <person name="Goldberg J.M."/>
            <person name="Li W."/>
            <person name="Martinez-Rossi N.M."/>
            <person name="Monod M."/>
            <person name="Shelest E."/>
            <person name="Barton R.C."/>
            <person name="Birch E."/>
            <person name="Brakhage A.A."/>
            <person name="Chen Z."/>
            <person name="Gurr S.J."/>
            <person name="Heiman D."/>
            <person name="Heitman J."/>
            <person name="Kosti I."/>
            <person name="Rossi A."/>
            <person name="Saif S."/>
            <person name="Samalova M."/>
            <person name="Saunders C.W."/>
            <person name="Shea T."/>
            <person name="Summerbell R.C."/>
            <person name="Xu J."/>
            <person name="Young S."/>
            <person name="Zeng Q."/>
            <person name="Birren B.W."/>
            <person name="Cuomo C.A."/>
            <person name="White T.C."/>
        </authorList>
    </citation>
    <scope>NUCLEOTIDE SEQUENCE [LARGE SCALE GENOMIC DNA]</scope>
    <source>
        <strain evidence="2">ATCC MYA-4604 / CBS 118893</strain>
    </source>
</reference>
<name>E4UUL7_ARTGP</name>
<dbReference type="RefSeq" id="XP_003173814.1">
    <property type="nucleotide sequence ID" value="XM_003173766.1"/>
</dbReference>
<dbReference type="VEuPathDB" id="FungiDB:MGYG_03985"/>
<organism evidence="2">
    <name type="scientific">Arthroderma gypseum (strain ATCC MYA-4604 / CBS 118893)</name>
    <name type="common">Microsporum gypseum</name>
    <dbReference type="NCBI Taxonomy" id="535722"/>
    <lineage>
        <taxon>Eukaryota</taxon>
        <taxon>Fungi</taxon>
        <taxon>Dikarya</taxon>
        <taxon>Ascomycota</taxon>
        <taxon>Pezizomycotina</taxon>
        <taxon>Eurotiomycetes</taxon>
        <taxon>Eurotiomycetidae</taxon>
        <taxon>Onygenales</taxon>
        <taxon>Arthrodermataceae</taxon>
        <taxon>Nannizzia</taxon>
    </lineage>
</organism>
<dbReference type="EMBL" id="DS989824">
    <property type="protein sequence ID" value="EFR00984.1"/>
    <property type="molecule type" value="Genomic_DNA"/>
</dbReference>
<gene>
    <name evidence="1" type="ORF">MGYG_03985</name>
</gene>
<dbReference type="InParanoid" id="E4UUL7"/>
<dbReference type="AlphaFoldDB" id="E4UUL7"/>
<evidence type="ECO:0000313" key="1">
    <source>
        <dbReference type="EMBL" id="EFR00984.1"/>
    </source>
</evidence>
<protein>
    <submittedName>
        <fullName evidence="1">Uncharacterized protein</fullName>
    </submittedName>
</protein>
<dbReference type="HOGENOM" id="CLU_2996144_0_0_1"/>
<dbReference type="GeneID" id="10029098"/>
<keyword evidence="2" id="KW-1185">Reference proteome</keyword>
<proteinExistence type="predicted"/>
<accession>E4UUL7</accession>
<sequence>MQSGAFECRLGNETWNPAEGQSTGINHVEIWYIPVGETHASTSFDTSSDTETFPWHF</sequence>
<dbReference type="Proteomes" id="UP000002669">
    <property type="component" value="Unassembled WGS sequence"/>
</dbReference>
<evidence type="ECO:0000313" key="2">
    <source>
        <dbReference type="Proteomes" id="UP000002669"/>
    </source>
</evidence>